<keyword evidence="1" id="KW-0805">Transcription regulation</keyword>
<dbReference type="InterPro" id="IPR009057">
    <property type="entry name" value="Homeodomain-like_sf"/>
</dbReference>
<feature type="domain" description="HTH tetR-type" evidence="5">
    <location>
        <begin position="1"/>
        <end position="55"/>
    </location>
</feature>
<evidence type="ECO:0000256" key="1">
    <source>
        <dbReference type="ARBA" id="ARBA00023015"/>
    </source>
</evidence>
<dbReference type="InterPro" id="IPR001647">
    <property type="entry name" value="HTH_TetR"/>
</dbReference>
<dbReference type="Gene3D" id="1.10.357.10">
    <property type="entry name" value="Tetracycline Repressor, domain 2"/>
    <property type="match status" value="1"/>
</dbReference>
<gene>
    <name evidence="6" type="ORF">GCM10009751_10070</name>
</gene>
<keyword evidence="7" id="KW-1185">Reference proteome</keyword>
<protein>
    <recommendedName>
        <fullName evidence="5">HTH tetR-type domain-containing protein</fullName>
    </recommendedName>
</protein>
<evidence type="ECO:0000259" key="5">
    <source>
        <dbReference type="PROSITE" id="PS50977"/>
    </source>
</evidence>
<evidence type="ECO:0000256" key="4">
    <source>
        <dbReference type="PROSITE-ProRule" id="PRU00335"/>
    </source>
</evidence>
<dbReference type="SUPFAM" id="SSF46689">
    <property type="entry name" value="Homeodomain-like"/>
    <property type="match status" value="1"/>
</dbReference>
<proteinExistence type="predicted"/>
<dbReference type="InterPro" id="IPR050109">
    <property type="entry name" value="HTH-type_TetR-like_transc_reg"/>
</dbReference>
<feature type="DNA-binding region" description="H-T-H motif" evidence="4">
    <location>
        <begin position="18"/>
        <end position="37"/>
    </location>
</feature>
<dbReference type="Pfam" id="PF00440">
    <property type="entry name" value="TetR_N"/>
    <property type="match status" value="1"/>
</dbReference>
<keyword evidence="3" id="KW-0804">Transcription</keyword>
<organism evidence="6 7">
    <name type="scientific">Myceligenerans crystallogenes</name>
    <dbReference type="NCBI Taxonomy" id="316335"/>
    <lineage>
        <taxon>Bacteria</taxon>
        <taxon>Bacillati</taxon>
        <taxon>Actinomycetota</taxon>
        <taxon>Actinomycetes</taxon>
        <taxon>Micrococcales</taxon>
        <taxon>Promicromonosporaceae</taxon>
        <taxon>Myceligenerans</taxon>
    </lineage>
</organism>
<reference evidence="6 7" key="1">
    <citation type="journal article" date="2019" name="Int. J. Syst. Evol. Microbiol.">
        <title>The Global Catalogue of Microorganisms (GCM) 10K type strain sequencing project: providing services to taxonomists for standard genome sequencing and annotation.</title>
        <authorList>
            <consortium name="The Broad Institute Genomics Platform"/>
            <consortium name="The Broad Institute Genome Sequencing Center for Infectious Disease"/>
            <person name="Wu L."/>
            <person name="Ma J."/>
        </authorList>
    </citation>
    <scope>NUCLEOTIDE SEQUENCE [LARGE SCALE GENOMIC DNA]</scope>
    <source>
        <strain evidence="6 7">JCM 14326</strain>
    </source>
</reference>
<evidence type="ECO:0000256" key="3">
    <source>
        <dbReference type="ARBA" id="ARBA00023163"/>
    </source>
</evidence>
<evidence type="ECO:0000313" key="7">
    <source>
        <dbReference type="Proteomes" id="UP001501094"/>
    </source>
</evidence>
<comment type="caution">
    <text evidence="6">The sequence shown here is derived from an EMBL/GenBank/DDBJ whole genome shotgun (WGS) entry which is preliminary data.</text>
</comment>
<evidence type="ECO:0000256" key="2">
    <source>
        <dbReference type="ARBA" id="ARBA00023125"/>
    </source>
</evidence>
<name>A0ABN2N9Q3_9MICO</name>
<dbReference type="EMBL" id="BAAANL010000002">
    <property type="protein sequence ID" value="GAA1855204.1"/>
    <property type="molecule type" value="Genomic_DNA"/>
</dbReference>
<sequence length="184" mass="20189">MLLVAARLFGEHGFEGTSIRQIATDAGVSVGTVMAIGDKKHLLVEVFSDWIAEIHQKAAELPPVAPPDDLTDALCAVVGPFLDMFLDNGELARHYGAALIHAGDRTRTLNLLGDRLCAEARAAMLRFSTDAEQADAVADLLYHLYLGHLFAWAIGRFGDDELHRRMRGSIEFVVTVHRPETTVR</sequence>
<dbReference type="PROSITE" id="PS50977">
    <property type="entry name" value="HTH_TETR_2"/>
    <property type="match status" value="1"/>
</dbReference>
<dbReference type="Proteomes" id="UP001501094">
    <property type="component" value="Unassembled WGS sequence"/>
</dbReference>
<dbReference type="PANTHER" id="PTHR30055:SF234">
    <property type="entry name" value="HTH-TYPE TRANSCRIPTIONAL REGULATOR BETI"/>
    <property type="match status" value="1"/>
</dbReference>
<accession>A0ABN2N9Q3</accession>
<dbReference type="PANTHER" id="PTHR30055">
    <property type="entry name" value="HTH-TYPE TRANSCRIPTIONAL REGULATOR RUTR"/>
    <property type="match status" value="1"/>
</dbReference>
<keyword evidence="2 4" id="KW-0238">DNA-binding</keyword>
<evidence type="ECO:0000313" key="6">
    <source>
        <dbReference type="EMBL" id="GAA1855204.1"/>
    </source>
</evidence>